<organism evidence="1 2">
    <name type="scientific">Kocuria palustris PEL</name>
    <dbReference type="NCBI Taxonomy" id="1236550"/>
    <lineage>
        <taxon>Bacteria</taxon>
        <taxon>Bacillati</taxon>
        <taxon>Actinomycetota</taxon>
        <taxon>Actinomycetes</taxon>
        <taxon>Micrococcales</taxon>
        <taxon>Micrococcaceae</taxon>
        <taxon>Kocuria</taxon>
    </lineage>
</organism>
<comment type="caution">
    <text evidence="1">The sequence shown here is derived from an EMBL/GenBank/DDBJ whole genome shotgun (WGS) entry which is preliminary data.</text>
</comment>
<dbReference type="InterPro" id="IPR018561">
    <property type="entry name" value="AosR"/>
</dbReference>
<dbReference type="RefSeq" id="WP_006215196.1">
    <property type="nucleotide sequence ID" value="NZ_ANHZ02000018.1"/>
</dbReference>
<evidence type="ECO:0000313" key="2">
    <source>
        <dbReference type="Proteomes" id="UP000009877"/>
    </source>
</evidence>
<proteinExistence type="predicted"/>
<dbReference type="AlphaFoldDB" id="M2WC07"/>
<dbReference type="STRING" id="71999.KPaMU14_04285"/>
<name>M2WC07_9MICC</name>
<reference evidence="1 2" key="1">
    <citation type="journal article" date="2014" name="Genome Announc.">
        <title>Draft Genome Sequence of Kocuria palustris PEL.</title>
        <authorList>
            <person name="Sharma G."/>
            <person name="Khatri I."/>
            <person name="Subramanian S."/>
        </authorList>
    </citation>
    <scope>NUCLEOTIDE SEQUENCE [LARGE SCALE GENOMIC DNA]</scope>
    <source>
        <strain evidence="1 2">PEL</strain>
    </source>
</reference>
<dbReference type="EMBL" id="ANHZ02000018">
    <property type="protein sequence ID" value="EME36002.1"/>
    <property type="molecule type" value="Genomic_DNA"/>
</dbReference>
<protein>
    <submittedName>
        <fullName evidence="1">Uncharacterized protein</fullName>
    </submittedName>
</protein>
<evidence type="ECO:0000313" key="1">
    <source>
        <dbReference type="EMBL" id="EME36002.1"/>
    </source>
</evidence>
<dbReference type="Proteomes" id="UP000009877">
    <property type="component" value="Unassembled WGS sequence"/>
</dbReference>
<sequence length="197" mass="21102">MAHGFRSGAHGLSARLSADERGLLVRLCQDIIGLLELEQAAPEADPLEALLGGDGPVEAPQDPAVARLLPAGSQDPGQAEEFRRFTDRSLREQKVASLRAAALAFESDPVRLSPAAASDVSRALNDIRLVLSTRLGIDSEADARRVEKASGKKPKDTETYMAVVYGFVSWLQDSLIQAMLVELPEDDGTDDQPAQGL</sequence>
<dbReference type="Pfam" id="PF09438">
    <property type="entry name" value="DUF2017"/>
    <property type="match status" value="1"/>
</dbReference>
<accession>M2WC07</accession>
<gene>
    <name evidence="1" type="ORF">C884_00770</name>
</gene>
<keyword evidence="2" id="KW-1185">Reference proteome</keyword>